<dbReference type="RefSeq" id="XP_026488205.2">
    <property type="nucleotide sequence ID" value="XM_026632420.2"/>
</dbReference>
<evidence type="ECO:0000313" key="2">
    <source>
        <dbReference type="Proteomes" id="UP001652626"/>
    </source>
</evidence>
<evidence type="ECO:0000256" key="1">
    <source>
        <dbReference type="SAM" id="SignalP"/>
    </source>
</evidence>
<name>A0A8B8HU67_VANTA</name>
<protein>
    <submittedName>
        <fullName evidence="3">Uncharacterized protein LOC113394941</fullName>
    </submittedName>
</protein>
<dbReference type="Proteomes" id="UP001652626">
    <property type="component" value="Chromosome 9"/>
</dbReference>
<evidence type="ECO:0000313" key="3">
    <source>
        <dbReference type="RefSeq" id="XP_026488205.2"/>
    </source>
</evidence>
<dbReference type="SUPFAM" id="SSF101898">
    <property type="entry name" value="NHL repeat"/>
    <property type="match status" value="1"/>
</dbReference>
<feature type="chain" id="PRO_5045978420" evidence="1">
    <location>
        <begin position="16"/>
        <end position="287"/>
    </location>
</feature>
<dbReference type="GeneID" id="113394941"/>
<proteinExistence type="predicted"/>
<dbReference type="AlphaFoldDB" id="A0A8B8HU67"/>
<feature type="signal peptide" evidence="1">
    <location>
        <begin position="1"/>
        <end position="15"/>
    </location>
</feature>
<dbReference type="OMA" id="GNLFFVE"/>
<dbReference type="Gene3D" id="2.120.10.30">
    <property type="entry name" value="TolB, C-terminal domain"/>
    <property type="match status" value="1"/>
</dbReference>
<keyword evidence="1" id="KW-0732">Signal</keyword>
<dbReference type="InterPro" id="IPR011042">
    <property type="entry name" value="6-blade_b-propeller_TolB-like"/>
</dbReference>
<keyword evidence="2" id="KW-1185">Reference proteome</keyword>
<accession>A0A8B8HU67</accession>
<organism evidence="2 3">
    <name type="scientific">Vanessa tameamea</name>
    <name type="common">Kamehameha butterfly</name>
    <dbReference type="NCBI Taxonomy" id="334116"/>
    <lineage>
        <taxon>Eukaryota</taxon>
        <taxon>Metazoa</taxon>
        <taxon>Ecdysozoa</taxon>
        <taxon>Arthropoda</taxon>
        <taxon>Hexapoda</taxon>
        <taxon>Insecta</taxon>
        <taxon>Pterygota</taxon>
        <taxon>Neoptera</taxon>
        <taxon>Endopterygota</taxon>
        <taxon>Lepidoptera</taxon>
        <taxon>Glossata</taxon>
        <taxon>Ditrysia</taxon>
        <taxon>Papilionoidea</taxon>
        <taxon>Nymphalidae</taxon>
        <taxon>Nymphalinae</taxon>
        <taxon>Vanessa</taxon>
    </lineage>
</organism>
<dbReference type="OrthoDB" id="7389895at2759"/>
<reference evidence="3" key="1">
    <citation type="submission" date="2025-08" db="UniProtKB">
        <authorList>
            <consortium name="RefSeq"/>
        </authorList>
    </citation>
    <scope>IDENTIFICATION</scope>
    <source>
        <tissue evidence="3">Whole body</tissue>
    </source>
</reference>
<sequence>MKYIILLLFIQKCVSFDVPKSACKTDLTIDKDHYNVTKTYNVDDAYPTDAHYDSYGNLFFVEYGRNLNGYYFNIKVIKDNTTEAQNISGLPDGESYSIAVDRKETKVYFGTSKGIFVYKYESNEATLVSSPDFKLNMIFIDKDGNKYITDSPNDTEELYLLAGGKKIRYRSFEALNEMAIDEKNNFYYIKEDKLFVLKSNISKAIFIGNVSYEGFAQISFYEEIIYVASETLSYIHENDSGPLKLVKNIPGKVTAIAFDCYGNFILGTFGKIFKYEANNNECYHRKS</sequence>
<gene>
    <name evidence="3" type="primary">LOC113394941</name>
</gene>